<protein>
    <recommendedName>
        <fullName evidence="1">F-box/LRR-repeat protein 15/At3g58940/PEG3-like LRR domain-containing protein</fullName>
    </recommendedName>
</protein>
<evidence type="ECO:0000259" key="1">
    <source>
        <dbReference type="Pfam" id="PF24758"/>
    </source>
</evidence>
<evidence type="ECO:0000313" key="3">
    <source>
        <dbReference type="Proteomes" id="UP000015106"/>
    </source>
</evidence>
<dbReference type="Pfam" id="PF24758">
    <property type="entry name" value="LRR_At5g56370"/>
    <property type="match status" value="1"/>
</dbReference>
<reference evidence="2" key="2">
    <citation type="submission" date="2018-03" db="EMBL/GenBank/DDBJ databases">
        <title>The Triticum urartu genome reveals the dynamic nature of wheat genome evolution.</title>
        <authorList>
            <person name="Ling H."/>
            <person name="Ma B."/>
            <person name="Shi X."/>
            <person name="Liu H."/>
            <person name="Dong L."/>
            <person name="Sun H."/>
            <person name="Cao Y."/>
            <person name="Gao Q."/>
            <person name="Zheng S."/>
            <person name="Li Y."/>
            <person name="Yu Y."/>
            <person name="Du H."/>
            <person name="Qi M."/>
            <person name="Li Y."/>
            <person name="Yu H."/>
            <person name="Cui Y."/>
            <person name="Wang N."/>
            <person name="Chen C."/>
            <person name="Wu H."/>
            <person name="Zhao Y."/>
            <person name="Zhang J."/>
            <person name="Li Y."/>
            <person name="Zhou W."/>
            <person name="Zhang B."/>
            <person name="Hu W."/>
            <person name="Eijk M."/>
            <person name="Tang J."/>
            <person name="Witsenboer H."/>
            <person name="Zhao S."/>
            <person name="Li Z."/>
            <person name="Zhang A."/>
            <person name="Wang D."/>
            <person name="Liang C."/>
        </authorList>
    </citation>
    <scope>NUCLEOTIDE SEQUENCE [LARGE SCALE GENOMIC DNA]</scope>
    <source>
        <strain evidence="2">cv. G1812</strain>
    </source>
</reference>
<accession>A0A8R7USG8</accession>
<reference evidence="3" key="1">
    <citation type="journal article" date="2013" name="Nature">
        <title>Draft genome of the wheat A-genome progenitor Triticum urartu.</title>
        <authorList>
            <person name="Ling H.Q."/>
            <person name="Zhao S."/>
            <person name="Liu D."/>
            <person name="Wang J."/>
            <person name="Sun H."/>
            <person name="Zhang C."/>
            <person name="Fan H."/>
            <person name="Li D."/>
            <person name="Dong L."/>
            <person name="Tao Y."/>
            <person name="Gao C."/>
            <person name="Wu H."/>
            <person name="Li Y."/>
            <person name="Cui Y."/>
            <person name="Guo X."/>
            <person name="Zheng S."/>
            <person name="Wang B."/>
            <person name="Yu K."/>
            <person name="Liang Q."/>
            <person name="Yang W."/>
            <person name="Lou X."/>
            <person name="Chen J."/>
            <person name="Feng M."/>
            <person name="Jian J."/>
            <person name="Zhang X."/>
            <person name="Luo G."/>
            <person name="Jiang Y."/>
            <person name="Liu J."/>
            <person name="Wang Z."/>
            <person name="Sha Y."/>
            <person name="Zhang B."/>
            <person name="Wu H."/>
            <person name="Tang D."/>
            <person name="Shen Q."/>
            <person name="Xue P."/>
            <person name="Zou S."/>
            <person name="Wang X."/>
            <person name="Liu X."/>
            <person name="Wang F."/>
            <person name="Yang Y."/>
            <person name="An X."/>
            <person name="Dong Z."/>
            <person name="Zhang K."/>
            <person name="Zhang X."/>
            <person name="Luo M.C."/>
            <person name="Dvorak J."/>
            <person name="Tong Y."/>
            <person name="Wang J."/>
            <person name="Yang H."/>
            <person name="Li Z."/>
            <person name="Wang D."/>
            <person name="Zhang A."/>
            <person name="Wang J."/>
        </authorList>
    </citation>
    <scope>NUCLEOTIDE SEQUENCE</scope>
    <source>
        <strain evidence="3">cv. G1812</strain>
    </source>
</reference>
<dbReference type="Gramene" id="TuG1812G0600000677.01.T01">
    <property type="protein sequence ID" value="TuG1812G0600000677.01.T01.cds267975"/>
    <property type="gene ID" value="TuG1812G0600000677.01"/>
</dbReference>
<dbReference type="EnsemblPlants" id="TuG1812G0600000677.01.T01">
    <property type="protein sequence ID" value="TuG1812G0600000677.01.T01.cds267975"/>
    <property type="gene ID" value="TuG1812G0600000677.01"/>
</dbReference>
<reference evidence="2" key="3">
    <citation type="submission" date="2022-06" db="UniProtKB">
        <authorList>
            <consortium name="EnsemblPlants"/>
        </authorList>
    </citation>
    <scope>IDENTIFICATION</scope>
</reference>
<evidence type="ECO:0000313" key="2">
    <source>
        <dbReference type="EnsemblPlants" id="TuG1812G0600000677.01.T01.cds267975"/>
    </source>
</evidence>
<dbReference type="InterPro" id="IPR055411">
    <property type="entry name" value="LRR_FXL15/At3g58940/PEG3-like"/>
</dbReference>
<organism evidence="2 3">
    <name type="scientific">Triticum urartu</name>
    <name type="common">Red wild einkorn</name>
    <name type="synonym">Crithodium urartu</name>
    <dbReference type="NCBI Taxonomy" id="4572"/>
    <lineage>
        <taxon>Eukaryota</taxon>
        <taxon>Viridiplantae</taxon>
        <taxon>Streptophyta</taxon>
        <taxon>Embryophyta</taxon>
        <taxon>Tracheophyta</taxon>
        <taxon>Spermatophyta</taxon>
        <taxon>Magnoliopsida</taxon>
        <taxon>Liliopsida</taxon>
        <taxon>Poales</taxon>
        <taxon>Poaceae</taxon>
        <taxon>BOP clade</taxon>
        <taxon>Pooideae</taxon>
        <taxon>Triticodae</taxon>
        <taxon>Triticeae</taxon>
        <taxon>Triticinae</taxon>
        <taxon>Triticum</taxon>
    </lineage>
</organism>
<sequence>MNCPVLKQLTLVDVSISVDGFHRLLSGCHVLESLCLVQVHAAGCLRVCSPTIRVETQGLGFYMDG</sequence>
<dbReference type="Proteomes" id="UP000015106">
    <property type="component" value="Chromosome 6"/>
</dbReference>
<feature type="domain" description="F-box/LRR-repeat protein 15/At3g58940/PEG3-like LRR" evidence="1">
    <location>
        <begin position="4"/>
        <end position="54"/>
    </location>
</feature>
<name>A0A8R7USG8_TRIUA</name>
<dbReference type="AlphaFoldDB" id="A0A8R7USG8"/>
<keyword evidence="3" id="KW-1185">Reference proteome</keyword>
<proteinExistence type="predicted"/>